<dbReference type="EMBL" id="MFFU01000062">
    <property type="protein sequence ID" value="OGF14632.1"/>
    <property type="molecule type" value="Genomic_DNA"/>
</dbReference>
<organism evidence="2 3">
    <name type="scientific">Candidatus Falkowbacteria bacterium RIFCSPHIGHO2_02_FULL_45_15</name>
    <dbReference type="NCBI Taxonomy" id="1797987"/>
    <lineage>
        <taxon>Bacteria</taxon>
        <taxon>Candidatus Falkowiibacteriota</taxon>
    </lineage>
</organism>
<dbReference type="Proteomes" id="UP000177691">
    <property type="component" value="Unassembled WGS sequence"/>
</dbReference>
<feature type="transmembrane region" description="Helical" evidence="1">
    <location>
        <begin position="385"/>
        <end position="403"/>
    </location>
</feature>
<protein>
    <recommendedName>
        <fullName evidence="4">Glycosyltransferase RgtA/B/C/D-like domain-containing protein</fullName>
    </recommendedName>
</protein>
<keyword evidence="1" id="KW-0472">Membrane</keyword>
<feature type="transmembrane region" description="Helical" evidence="1">
    <location>
        <begin position="253"/>
        <end position="274"/>
    </location>
</feature>
<feature type="transmembrane region" description="Helical" evidence="1">
    <location>
        <begin position="6"/>
        <end position="27"/>
    </location>
</feature>
<evidence type="ECO:0008006" key="4">
    <source>
        <dbReference type="Google" id="ProtNLM"/>
    </source>
</evidence>
<feature type="transmembrane region" description="Helical" evidence="1">
    <location>
        <begin position="294"/>
        <end position="315"/>
    </location>
</feature>
<evidence type="ECO:0000313" key="3">
    <source>
        <dbReference type="Proteomes" id="UP000177691"/>
    </source>
</evidence>
<accession>A0A1F5RJW6</accession>
<proteinExistence type="predicted"/>
<name>A0A1F5RJW6_9BACT</name>
<reference evidence="2 3" key="1">
    <citation type="journal article" date="2016" name="Nat. Commun.">
        <title>Thousands of microbial genomes shed light on interconnected biogeochemical processes in an aquifer system.</title>
        <authorList>
            <person name="Anantharaman K."/>
            <person name="Brown C.T."/>
            <person name="Hug L.A."/>
            <person name="Sharon I."/>
            <person name="Castelle C.J."/>
            <person name="Probst A.J."/>
            <person name="Thomas B.C."/>
            <person name="Singh A."/>
            <person name="Wilkins M.J."/>
            <person name="Karaoz U."/>
            <person name="Brodie E.L."/>
            <person name="Williams K.H."/>
            <person name="Hubbard S.S."/>
            <person name="Banfield J.F."/>
        </authorList>
    </citation>
    <scope>NUCLEOTIDE SEQUENCE [LARGE SCALE GENOMIC DNA]</scope>
</reference>
<feature type="transmembrane region" description="Helical" evidence="1">
    <location>
        <begin position="128"/>
        <end position="150"/>
    </location>
</feature>
<feature type="transmembrane region" description="Helical" evidence="1">
    <location>
        <begin position="322"/>
        <end position="346"/>
    </location>
</feature>
<feature type="transmembrane region" description="Helical" evidence="1">
    <location>
        <begin position="101"/>
        <end position="122"/>
    </location>
</feature>
<evidence type="ECO:0000256" key="1">
    <source>
        <dbReference type="SAM" id="Phobius"/>
    </source>
</evidence>
<comment type="caution">
    <text evidence="2">The sequence shown here is derived from an EMBL/GenBank/DDBJ whole genome shotgun (WGS) entry which is preliminary data.</text>
</comment>
<keyword evidence="1" id="KW-1133">Transmembrane helix</keyword>
<feature type="transmembrane region" description="Helical" evidence="1">
    <location>
        <begin position="352"/>
        <end position="373"/>
    </location>
</feature>
<evidence type="ECO:0000313" key="2">
    <source>
        <dbReference type="EMBL" id="OGF14632.1"/>
    </source>
</evidence>
<sequence>MTRKIFWSAVIGALAVSFIYGLPYLLIKKELATQNISYHPISVFADWDEALVYVPLTATASRMWRQTDPALLEHQSTPLMLPPANPIIFGALTRIIGIESLWIGVDFILPPLIFLLFLAIMYRISANIWLSFLLSVIFIFTRNLAALIPFSTLEQLRQFLIFFKPFLSRPVNSFLPFDRMFSPEWTFIPLAVFFLLLVTALIKNKKIFYITAGLAYGFLFYTYFYDWVITTIVLAVMLIIAVLRRDKELAKKILLTGIIGLAVSVFYWLNFWRVLQLPQYPDISLRASLEVGRVFRWSHWPHYLFWALWAGWILFKRYRDPLLYLAAAIFIASIVSLNTQLVVGYVPQPYHFLEFSLAIPLFIAYYICGLKLWEEYRERFKKYGKCLVAMAGIGALLVSTRAVQSQISYAQNNEWRYINAKTIDESFNWLRTNLSATDVVLSPSFITNSYLMTATPVKVFYPPTGLVTSAPNREIVERYLIAAKLFGATDSRLQELFNPNYISAILAQSTGEPENEQATLENLVAKALLHGGFNVQNPSLIYNNATAYRQLEVVEKTLDNFTKSWDSDKASWLKKYSWQYVYFGPYEKKFFSFTAKNFPGCLKTVYQNEDVTIYKICSDTVNES</sequence>
<feature type="transmembrane region" description="Helical" evidence="1">
    <location>
        <begin position="214"/>
        <end position="241"/>
    </location>
</feature>
<gene>
    <name evidence="2" type="ORF">A3D54_01675</name>
</gene>
<feature type="transmembrane region" description="Helical" evidence="1">
    <location>
        <begin position="185"/>
        <end position="202"/>
    </location>
</feature>
<dbReference type="AlphaFoldDB" id="A0A1F5RJW6"/>
<keyword evidence="1" id="KW-0812">Transmembrane</keyword>